<sequence>MRPTPPPPTYATPRDPQAKTYGPWVDRVASFLGTPLMPWQRQVVDTALEVDPARPGAFKYKKVILTVPRQSGKTTLLRALSVARALTCPMEIWYTAQTRKAAVKKWHELADPLPTMMGYGPDGKPRADLKKGVGNEFLYFWNGSLIAPFAPKKDGLDSITSPLVEIDEAFAFSLEAGLELLASAEPVGITFPDAQIWIVSTAGHQQSTWLKQLVEQGRAATKDPNASIAYFEWSADPELAAKDPYSPETLAFHPALDYTQDLRDLLKVAKATSLSVWRRAYLNLWSNETAAVIDPAAWDALEDSSLEMPDPARVAIGCAVAADRSAASIWGAWHQEGNIAIHQLATKDGAAWLEPALEQMMDEKQILTLGGDDAGLTRVALQEMAQNGYPVKRLTPREWATACTWFIGAVEAGEIRHDGAQLITKQLAAAQLRPLGGATAFSENHSAGPIDGLKAAIVAAYLTHLSGEGERYFENVQFRRIRRIRSCDLQVWMEIPYLPHPGRSPRRSHPSRKSQSSKLFSGTTRRANAKAP</sequence>
<dbReference type="Proteomes" id="UP000442535">
    <property type="component" value="Unassembled WGS sequence"/>
</dbReference>
<gene>
    <name evidence="2" type="ORF">FYJ63_04475</name>
</gene>
<keyword evidence="3" id="KW-1185">Reference proteome</keyword>
<dbReference type="EMBL" id="VUMY01000006">
    <property type="protein sequence ID" value="MST49490.1"/>
    <property type="molecule type" value="Genomic_DNA"/>
</dbReference>
<accession>A0A7K0K358</accession>
<evidence type="ECO:0000256" key="1">
    <source>
        <dbReference type="SAM" id="MobiDB-lite"/>
    </source>
</evidence>
<feature type="region of interest" description="Disordered" evidence="1">
    <location>
        <begin position="500"/>
        <end position="532"/>
    </location>
</feature>
<dbReference type="AlphaFoldDB" id="A0A7K0K358"/>
<name>A0A7K0K358_9ACTO</name>
<dbReference type="Gene3D" id="3.40.50.300">
    <property type="entry name" value="P-loop containing nucleotide triphosphate hydrolases"/>
    <property type="match status" value="1"/>
</dbReference>
<reference evidence="2 3" key="1">
    <citation type="submission" date="2019-08" db="EMBL/GenBank/DDBJ databases">
        <title>In-depth cultivation of the pig gut microbiome towards novel bacterial diversity and tailored functional studies.</title>
        <authorList>
            <person name="Wylensek D."/>
            <person name="Hitch T.C.A."/>
            <person name="Clavel T."/>
        </authorList>
    </citation>
    <scope>NUCLEOTIDE SEQUENCE [LARGE SCALE GENOMIC DNA]</scope>
    <source>
        <strain evidence="2 3">RF-GAM-744-WT-7</strain>
    </source>
</reference>
<proteinExistence type="predicted"/>
<comment type="caution">
    <text evidence="2">The sequence shown here is derived from an EMBL/GenBank/DDBJ whole genome shotgun (WGS) entry which is preliminary data.</text>
</comment>
<organism evidence="2 3">
    <name type="scientific">Mobiluncus porci</name>
    <dbReference type="NCBI Taxonomy" id="2652278"/>
    <lineage>
        <taxon>Bacteria</taxon>
        <taxon>Bacillati</taxon>
        <taxon>Actinomycetota</taxon>
        <taxon>Actinomycetes</taxon>
        <taxon>Actinomycetales</taxon>
        <taxon>Actinomycetaceae</taxon>
        <taxon>Mobiluncus</taxon>
    </lineage>
</organism>
<evidence type="ECO:0000313" key="2">
    <source>
        <dbReference type="EMBL" id="MST49490.1"/>
    </source>
</evidence>
<dbReference type="InterPro" id="IPR027417">
    <property type="entry name" value="P-loop_NTPase"/>
</dbReference>
<protein>
    <submittedName>
        <fullName evidence="2">Terminase</fullName>
    </submittedName>
</protein>
<evidence type="ECO:0000313" key="3">
    <source>
        <dbReference type="Proteomes" id="UP000442535"/>
    </source>
</evidence>
<feature type="compositionally biased region" description="Basic residues" evidence="1">
    <location>
        <begin position="503"/>
        <end position="512"/>
    </location>
</feature>